<evidence type="ECO:0000256" key="3">
    <source>
        <dbReference type="ARBA" id="ARBA00022475"/>
    </source>
</evidence>
<dbReference type="NCBIfam" id="NF045973">
    <property type="entry name" value="conju_CD1115"/>
    <property type="match status" value="1"/>
</dbReference>
<evidence type="ECO:0000313" key="7">
    <source>
        <dbReference type="EMBL" id="KRM35384.1"/>
    </source>
</evidence>
<sequence>MQAIGFHNTDNPQVTPTPWTKDYRQGATIFGEQTFLPIDYHQARNDNTLVVGSSGTGKTYSFVEPNVLSANANYVVADAKGDILADTGMSLRAQGYQLQVLNLMDLKHSQTYNPLHYMHDQLDVVAFAYQVIGADITGNDNHRSFDDPFWTNAPATLLEALIMFTKEFLPTAEQTMGTVTRLFELIDRTDEDVNAVLASLGYSAATQYAFDHDQDEYGNALPVSLGERLFAWVAGEKPDSVALRLWNSVARSKGSEKTWSSIVGILGTALSPYMVADVDNLLASNQLDFARLLQPKAALFVLYDDADPAKNFLANVLYNQLFSFLYHHAFHQPAGRLPVKMRFFLDDFKNIQVPHFDDYLATARSRNLSLCMMVQDESQLRAKFGENAGSVIGNCGAYLMTGTTDLTMAKVAADRFNRDVQAIRQLGATTFLVDVSGHLTATRRYDFHDHPNYRPGKLAVAATYQTPRAATNREALVQILQQLPGEHPVTRGDEAVDLFDGLDDLPM</sequence>
<keyword evidence="4" id="KW-0812">Transmembrane</keyword>
<reference evidence="7 8" key="1">
    <citation type="journal article" date="2015" name="Genome Announc.">
        <title>Expanding the biotechnology potential of lactobacilli through comparative genomics of 213 strains and associated genera.</title>
        <authorList>
            <person name="Sun Z."/>
            <person name="Harris H.M."/>
            <person name="McCann A."/>
            <person name="Guo C."/>
            <person name="Argimon S."/>
            <person name="Zhang W."/>
            <person name="Yang X."/>
            <person name="Jeffery I.B."/>
            <person name="Cooney J.C."/>
            <person name="Kagawa T.F."/>
            <person name="Liu W."/>
            <person name="Song Y."/>
            <person name="Salvetti E."/>
            <person name="Wrobel A."/>
            <person name="Rasinkangas P."/>
            <person name="Parkhill J."/>
            <person name="Rea M.C."/>
            <person name="O'Sullivan O."/>
            <person name="Ritari J."/>
            <person name="Douillard F.P."/>
            <person name="Paul Ross R."/>
            <person name="Yang R."/>
            <person name="Briner A.E."/>
            <person name="Felis G.E."/>
            <person name="de Vos W.M."/>
            <person name="Barrangou R."/>
            <person name="Klaenhammer T.R."/>
            <person name="Caufield P.W."/>
            <person name="Cui Y."/>
            <person name="Zhang H."/>
            <person name="O'Toole P.W."/>
        </authorList>
    </citation>
    <scope>NUCLEOTIDE SEQUENCE [LARGE SCALE GENOMIC DNA]</scope>
    <source>
        <strain evidence="7 8">DSM 8475</strain>
    </source>
</reference>
<organism evidence="7 8">
    <name type="scientific">Limosilactobacillus pontis DSM 8475</name>
    <dbReference type="NCBI Taxonomy" id="1423794"/>
    <lineage>
        <taxon>Bacteria</taxon>
        <taxon>Bacillati</taxon>
        <taxon>Bacillota</taxon>
        <taxon>Bacilli</taxon>
        <taxon>Lactobacillales</taxon>
        <taxon>Lactobacillaceae</taxon>
        <taxon>Limosilactobacillus</taxon>
    </lineage>
</organism>
<dbReference type="InterPro" id="IPR051539">
    <property type="entry name" value="T4SS-coupling_protein"/>
</dbReference>
<dbReference type="EMBL" id="AZGO01000065">
    <property type="protein sequence ID" value="KRM35384.1"/>
    <property type="molecule type" value="Genomic_DNA"/>
</dbReference>
<dbReference type="PANTHER" id="PTHR37937:SF1">
    <property type="entry name" value="CONJUGATIVE TRANSFER: DNA TRANSPORT"/>
    <property type="match status" value="1"/>
</dbReference>
<dbReference type="Pfam" id="PF02534">
    <property type="entry name" value="T4SS-DNA_transf"/>
    <property type="match status" value="1"/>
</dbReference>
<dbReference type="AlphaFoldDB" id="A0A922TMS7"/>
<dbReference type="Gene3D" id="3.40.50.300">
    <property type="entry name" value="P-loop containing nucleotide triphosphate hydrolases"/>
    <property type="match status" value="1"/>
</dbReference>
<gene>
    <name evidence="7" type="ORF">FD34_GL000896</name>
</gene>
<keyword evidence="3" id="KW-1003">Cell membrane</keyword>
<evidence type="ECO:0000256" key="1">
    <source>
        <dbReference type="ARBA" id="ARBA00004651"/>
    </source>
</evidence>
<dbReference type="InterPro" id="IPR003688">
    <property type="entry name" value="TraG/VirD4"/>
</dbReference>
<dbReference type="Proteomes" id="UP000051085">
    <property type="component" value="Unassembled WGS sequence"/>
</dbReference>
<dbReference type="RefSeq" id="WP_057808285.1">
    <property type="nucleotide sequence ID" value="NZ_AZGO01000065.1"/>
</dbReference>
<dbReference type="GO" id="GO:0005886">
    <property type="term" value="C:plasma membrane"/>
    <property type="evidence" value="ECO:0007669"/>
    <property type="project" value="UniProtKB-SubCell"/>
</dbReference>
<evidence type="ECO:0000256" key="6">
    <source>
        <dbReference type="ARBA" id="ARBA00023136"/>
    </source>
</evidence>
<evidence type="ECO:0000256" key="2">
    <source>
        <dbReference type="ARBA" id="ARBA00008806"/>
    </source>
</evidence>
<dbReference type="PANTHER" id="PTHR37937">
    <property type="entry name" value="CONJUGATIVE TRANSFER: DNA TRANSPORT"/>
    <property type="match status" value="1"/>
</dbReference>
<dbReference type="CDD" id="cd01127">
    <property type="entry name" value="TrwB_TraG_TraD_VirD4"/>
    <property type="match status" value="2"/>
</dbReference>
<keyword evidence="6" id="KW-0472">Membrane</keyword>
<comment type="caution">
    <text evidence="7">The sequence shown here is derived from an EMBL/GenBank/DDBJ whole genome shotgun (WGS) entry which is preliminary data.</text>
</comment>
<comment type="subcellular location">
    <subcellularLocation>
        <location evidence="1">Cell membrane</location>
        <topology evidence="1">Multi-pass membrane protein</topology>
    </subcellularLocation>
</comment>
<evidence type="ECO:0000256" key="5">
    <source>
        <dbReference type="ARBA" id="ARBA00022989"/>
    </source>
</evidence>
<accession>A0A922TMS7</accession>
<evidence type="ECO:0000313" key="8">
    <source>
        <dbReference type="Proteomes" id="UP000051085"/>
    </source>
</evidence>
<keyword evidence="5" id="KW-1133">Transmembrane helix</keyword>
<proteinExistence type="inferred from homology"/>
<name>A0A922TMS7_9LACO</name>
<comment type="similarity">
    <text evidence="2">Belongs to the VirD4/TraG family.</text>
</comment>
<dbReference type="SUPFAM" id="SSF52540">
    <property type="entry name" value="P-loop containing nucleoside triphosphate hydrolases"/>
    <property type="match status" value="1"/>
</dbReference>
<protein>
    <submittedName>
        <fullName evidence="7">Uncharacterized protein</fullName>
    </submittedName>
</protein>
<evidence type="ECO:0000256" key="4">
    <source>
        <dbReference type="ARBA" id="ARBA00022692"/>
    </source>
</evidence>
<dbReference type="GeneID" id="87978758"/>
<dbReference type="InterPro" id="IPR027417">
    <property type="entry name" value="P-loop_NTPase"/>
</dbReference>